<sequence length="243" mass="25769">MWGAPARPRRGPRSVLRLDSVVEAAIALADEEGLDGLSMARVAERLGFTTMSLYRHVASKDDLLLLMLNAAVGPPPETLAVDPAGGWRAGLDAWTRGMYDRALAHPWITRIGIGGAPNMPSQLAWMDRGVSPLAGVALTGQEKLSVILMLSRYAMSSAQLTSDIAAAAGAGTYEPDDGDYGATLARLLDPARFPALHALAVSGEIDPPVPPEGVADELHAEFHFGLARMLDGLDVLLRSRAAR</sequence>
<gene>
    <name evidence="6" type="ORF">BL253_03345</name>
</gene>
<dbReference type="Gene3D" id="1.10.10.60">
    <property type="entry name" value="Homeodomain-like"/>
    <property type="match status" value="1"/>
</dbReference>
<keyword evidence="7" id="KW-1185">Reference proteome</keyword>
<dbReference type="InterPro" id="IPR001647">
    <property type="entry name" value="HTH_TetR"/>
</dbReference>
<proteinExistence type="predicted"/>
<dbReference type="PROSITE" id="PS50977">
    <property type="entry name" value="HTH_TETR_2"/>
    <property type="match status" value="1"/>
</dbReference>
<dbReference type="AlphaFoldDB" id="A0A1V2IIE1"/>
<dbReference type="SUPFAM" id="SSF46689">
    <property type="entry name" value="Homeodomain-like"/>
    <property type="match status" value="1"/>
</dbReference>
<dbReference type="InterPro" id="IPR004111">
    <property type="entry name" value="Repressor_TetR_C"/>
</dbReference>
<evidence type="ECO:0000256" key="1">
    <source>
        <dbReference type="ARBA" id="ARBA00023015"/>
    </source>
</evidence>
<evidence type="ECO:0000256" key="3">
    <source>
        <dbReference type="ARBA" id="ARBA00023163"/>
    </source>
</evidence>
<evidence type="ECO:0000259" key="5">
    <source>
        <dbReference type="PROSITE" id="PS50977"/>
    </source>
</evidence>
<dbReference type="InterPro" id="IPR036271">
    <property type="entry name" value="Tet_transcr_reg_TetR-rel_C_sf"/>
</dbReference>
<dbReference type="PANTHER" id="PTHR30055">
    <property type="entry name" value="HTH-TYPE TRANSCRIPTIONAL REGULATOR RUTR"/>
    <property type="match status" value="1"/>
</dbReference>
<accession>A0A1V2IIE1</accession>
<name>A0A1V2IIE1_9ACTN</name>
<dbReference type="GO" id="GO:0003700">
    <property type="term" value="F:DNA-binding transcription factor activity"/>
    <property type="evidence" value="ECO:0007669"/>
    <property type="project" value="TreeGrafter"/>
</dbReference>
<evidence type="ECO:0000256" key="2">
    <source>
        <dbReference type="ARBA" id="ARBA00023125"/>
    </source>
</evidence>
<dbReference type="EMBL" id="MOMC01000008">
    <property type="protein sequence ID" value="ONH32944.1"/>
    <property type="molecule type" value="Genomic_DNA"/>
</dbReference>
<protein>
    <recommendedName>
        <fullName evidence="5">HTH tetR-type domain-containing protein</fullName>
    </recommendedName>
</protein>
<evidence type="ECO:0000313" key="7">
    <source>
        <dbReference type="Proteomes" id="UP000188929"/>
    </source>
</evidence>
<dbReference type="Pfam" id="PF02909">
    <property type="entry name" value="TetR_C_1"/>
    <property type="match status" value="1"/>
</dbReference>
<feature type="DNA-binding region" description="H-T-H motif" evidence="4">
    <location>
        <begin position="38"/>
        <end position="57"/>
    </location>
</feature>
<dbReference type="PANTHER" id="PTHR30055:SF151">
    <property type="entry name" value="TRANSCRIPTIONAL REGULATORY PROTEIN"/>
    <property type="match status" value="1"/>
</dbReference>
<evidence type="ECO:0000256" key="4">
    <source>
        <dbReference type="PROSITE-ProRule" id="PRU00335"/>
    </source>
</evidence>
<feature type="domain" description="HTH tetR-type" evidence="5">
    <location>
        <begin position="15"/>
        <end position="75"/>
    </location>
</feature>
<dbReference type="PRINTS" id="PR00455">
    <property type="entry name" value="HTHTETR"/>
</dbReference>
<dbReference type="Proteomes" id="UP000188929">
    <property type="component" value="Unassembled WGS sequence"/>
</dbReference>
<dbReference type="Pfam" id="PF00440">
    <property type="entry name" value="TetR_N"/>
    <property type="match status" value="1"/>
</dbReference>
<comment type="caution">
    <text evidence="6">The sequence shown here is derived from an EMBL/GenBank/DDBJ whole genome shotgun (WGS) entry which is preliminary data.</text>
</comment>
<keyword evidence="1" id="KW-0805">Transcription regulation</keyword>
<reference evidence="7" key="1">
    <citation type="submission" date="2016-10" db="EMBL/GenBank/DDBJ databases">
        <title>Frankia sp. NRRL B-16386 Genome sequencing.</title>
        <authorList>
            <person name="Ghodhbane-Gtari F."/>
            <person name="Swanson E."/>
            <person name="Gueddou A."/>
            <person name="Hezbri K."/>
            <person name="Ktari K."/>
            <person name="Nouioui I."/>
            <person name="Morris K."/>
            <person name="Simpson S."/>
            <person name="Abebe-Akele F."/>
            <person name="Thomas K."/>
            <person name="Gtari M."/>
            <person name="Tisa L.S."/>
        </authorList>
    </citation>
    <scope>NUCLEOTIDE SEQUENCE [LARGE SCALE GENOMIC DNA]</scope>
    <source>
        <strain evidence="7">NRRL B-16386</strain>
    </source>
</reference>
<dbReference type="GO" id="GO:0000976">
    <property type="term" value="F:transcription cis-regulatory region binding"/>
    <property type="evidence" value="ECO:0007669"/>
    <property type="project" value="TreeGrafter"/>
</dbReference>
<dbReference type="STRING" id="1834516.BL253_03345"/>
<dbReference type="InterPro" id="IPR009057">
    <property type="entry name" value="Homeodomain-like_sf"/>
</dbReference>
<organism evidence="6 7">
    <name type="scientific">Pseudofrankia asymbiotica</name>
    <dbReference type="NCBI Taxonomy" id="1834516"/>
    <lineage>
        <taxon>Bacteria</taxon>
        <taxon>Bacillati</taxon>
        <taxon>Actinomycetota</taxon>
        <taxon>Actinomycetes</taxon>
        <taxon>Frankiales</taxon>
        <taxon>Frankiaceae</taxon>
        <taxon>Pseudofrankia</taxon>
    </lineage>
</organism>
<dbReference type="SUPFAM" id="SSF48498">
    <property type="entry name" value="Tetracyclin repressor-like, C-terminal domain"/>
    <property type="match status" value="1"/>
</dbReference>
<dbReference type="Gene3D" id="1.10.357.10">
    <property type="entry name" value="Tetracycline Repressor, domain 2"/>
    <property type="match status" value="1"/>
</dbReference>
<keyword evidence="3" id="KW-0804">Transcription</keyword>
<dbReference type="GO" id="GO:0045892">
    <property type="term" value="P:negative regulation of DNA-templated transcription"/>
    <property type="evidence" value="ECO:0007669"/>
    <property type="project" value="InterPro"/>
</dbReference>
<dbReference type="InterPro" id="IPR050109">
    <property type="entry name" value="HTH-type_TetR-like_transc_reg"/>
</dbReference>
<keyword evidence="2 4" id="KW-0238">DNA-binding</keyword>
<evidence type="ECO:0000313" key="6">
    <source>
        <dbReference type="EMBL" id="ONH32944.1"/>
    </source>
</evidence>